<dbReference type="EMBL" id="LT554349">
    <property type="protein sequence ID" value="SAM04127.1"/>
    <property type="molecule type" value="Genomic_DNA"/>
</dbReference>
<name>A0A168QAV1_ABSGL</name>
<organism evidence="2">
    <name type="scientific">Absidia glauca</name>
    <name type="common">Pin mould</name>
    <dbReference type="NCBI Taxonomy" id="4829"/>
    <lineage>
        <taxon>Eukaryota</taxon>
        <taxon>Fungi</taxon>
        <taxon>Fungi incertae sedis</taxon>
        <taxon>Mucoromycota</taxon>
        <taxon>Mucoromycotina</taxon>
        <taxon>Mucoromycetes</taxon>
        <taxon>Mucorales</taxon>
        <taxon>Cunninghamellaceae</taxon>
        <taxon>Absidia</taxon>
    </lineage>
</organism>
<accession>A0A168QAV1</accession>
<evidence type="ECO:0000313" key="2">
    <source>
        <dbReference type="EMBL" id="SAM04127.1"/>
    </source>
</evidence>
<feature type="region of interest" description="Disordered" evidence="1">
    <location>
        <begin position="785"/>
        <end position="804"/>
    </location>
</feature>
<evidence type="ECO:0000256" key="1">
    <source>
        <dbReference type="SAM" id="MobiDB-lite"/>
    </source>
</evidence>
<dbReference type="SUPFAM" id="SSF48371">
    <property type="entry name" value="ARM repeat"/>
    <property type="match status" value="1"/>
</dbReference>
<dbReference type="InParanoid" id="A0A168QAV1"/>
<dbReference type="OMA" id="ERQPRVW"/>
<dbReference type="InterPro" id="IPR016024">
    <property type="entry name" value="ARM-type_fold"/>
</dbReference>
<dbReference type="OrthoDB" id="6125419at2759"/>
<keyword evidence="3" id="KW-1185">Reference proteome</keyword>
<dbReference type="Proteomes" id="UP000078561">
    <property type="component" value="Unassembled WGS sequence"/>
</dbReference>
<reference evidence="2" key="1">
    <citation type="submission" date="2016-04" db="EMBL/GenBank/DDBJ databases">
        <authorList>
            <person name="Evans L.H."/>
            <person name="Alamgir A."/>
            <person name="Owens N."/>
            <person name="Weber N.D."/>
            <person name="Virtaneva K."/>
            <person name="Barbian K."/>
            <person name="Babar A."/>
            <person name="Rosenke K."/>
        </authorList>
    </citation>
    <scope>NUCLEOTIDE SEQUENCE [LARGE SCALE GENOMIC DNA]</scope>
    <source>
        <strain evidence="2">CBS 101.48</strain>
    </source>
</reference>
<sequence>MAQKDEAVIQHRFIQIQQTTTLAPDQVDRLWTILGGPELSFIAISNACDKVVLAVQTGKLDLTATIDHLQHLILVTMDASRLGIFLRTLTRLVLTSSQPFALHPFVWLLRQRPQLYDDLLVETDYCLDQCNSNQDIFHTLVPFFDSVFLMNGGDSSALLHRFNTLLMVAHDEGDFVVMVVHYLASVCRRYPSRYSPYCYISIVDTVINALAFNTHLHQSLDLEDLTTLANEVVYMLLQRAYDATASTPQQPTLVYLKRLQKVMALEELCPPADDVKIKIASPNFYLVWCSLSYLLLTATTVDDQGVIVDLMELLVSMDLLQSDIALVALLPLFQTLAELQQDGAKASSDLKAAILGLVAAIHANGIASSADSTDIVAQIDDDVDSYDISGTMCHMVSYLCQYLHRRSLGDGTQFSLEHDVSSIHAILFCVPLLFNSNAALRTASLNEIVILLNGSQEQTSLKFPALLVLIYLMRHPVATTDTLLTILHRTIPALVATNDPITTTKILQITLSLIHGTNDNTGLAHVLSHTTRETTMSSIGLKILEKLHDRQPRIWQELRKVLSDWILRRKSNNGRGSAIELDPTASIQMELGVMTTMRDLCLHHPRECAPDVLPMLISLLQTCHYVHAGSLAIIVQTMCACVNAGMAEPRSLWLVAISYIAQLALRLPVDQASLLLRRLCGFFEIVGKKVDDLSEPYSEFKQVIVDEYLAVLIHVSDVSVKQAALDALACFPVPDILSLLPDKAKLYVDEIYETGANVGHIPILVSLISHELDHMRRGFFLDDGTTKSSSGKKDNDGDTGTLSNTKEDQIGGLFVAAWENARTSPGLRSGYSIAVLQSAQHHLNPELQANTMETIAKTKWYRCLGTCLGDIGLTDHILVRLSSHGAWQSFFGTIMVGNEADVENRAMLLLKDLLAKLEKSTVPGHTCNIFLALTGMITTVHNSLPSCATACATQLIDILTTKYIIHGDVKPSSLLVSSEEVQYAARYCLGHVAECIVVNDKMATRVLNILLQLATQCRPLKRNLNAAVDLIHFSSGYAAAHFSSVLATWATKSAAIEVLSVHGTSELLSYCNGSSDSLSDSACLGIMMGWASRFDQNDMKGVADFARQQLDSYAGGGDGETSVNLGLLLGAPWICSYGAYDDNGVLDSVMVDALAQAAAMAHTDESLSSQLYHFDVPFSRLARLQHIANGDHESSSNFSSLFLSTIQTIQTDDASSQMRIPALFSLGCLLGSDYLHAPMQQEQLAKEAHRYDADIRRPILDVITTLAGLTDGLPPAGNLKSGRIAAVVCGEIVRASRNLQAALKNENGGGHAKLAMSISSAEPKSYSRLNNNTSHLRAVFDALGHVVDTLSITQDLEAYAQLLLSGLRDTPGPLPPVNWFPLLSKLVKISPAIHLLCISFATNHATTSLSLSEFILAELGSQIEHYQPSIAGALVGESGIGKLLELSGLGQHSGGPKRRGMDAVTKKMTVSDIRAIELFEGYAKLIKDMTELLQGMTVQAWISSTATAHVKVKAILDVCPLPQQPRFITDMITHLLHLYADGAATRCWAIMAQKISETTATTVDRLAWVIRLLDVLIVVVHEISAAAVWHGIATMVRQVLWPLDVDLPRGVALADTGYLLAHAIALAKGQDHQRQIVQRVLKLIDLLSTDALKAMFVQVLRDCPQDVIMSHRSQLQDILSFE</sequence>
<evidence type="ECO:0008006" key="4">
    <source>
        <dbReference type="Google" id="ProtNLM"/>
    </source>
</evidence>
<dbReference type="STRING" id="4829.A0A168QAV1"/>
<proteinExistence type="predicted"/>
<protein>
    <recommendedName>
        <fullName evidence="4">DUF3730 domain-containing protein</fullName>
    </recommendedName>
</protein>
<evidence type="ECO:0000313" key="3">
    <source>
        <dbReference type="Proteomes" id="UP000078561"/>
    </source>
</evidence>
<gene>
    <name evidence="2" type="primary">ABSGL_09987.1 scaffold 11783</name>
</gene>